<protein>
    <submittedName>
        <fullName evidence="1">Uncharacterized protein</fullName>
    </submittedName>
</protein>
<evidence type="ECO:0000313" key="2">
    <source>
        <dbReference type="Proteomes" id="UP000471435"/>
    </source>
</evidence>
<dbReference type="EMBL" id="WTYP01000001">
    <property type="protein sequence ID" value="MXP46842.1"/>
    <property type="molecule type" value="Genomic_DNA"/>
</dbReference>
<evidence type="ECO:0000313" key="1">
    <source>
        <dbReference type="EMBL" id="MXP46842.1"/>
    </source>
</evidence>
<accession>A0A6I4V4F3</accession>
<keyword evidence="2" id="KW-1185">Reference proteome</keyword>
<organism evidence="1 2">
    <name type="scientific">Pontixanthobacter luteolus</name>
    <dbReference type="NCBI Taxonomy" id="295089"/>
    <lineage>
        <taxon>Bacteria</taxon>
        <taxon>Pseudomonadati</taxon>
        <taxon>Pseudomonadota</taxon>
        <taxon>Alphaproteobacteria</taxon>
        <taxon>Sphingomonadales</taxon>
        <taxon>Erythrobacteraceae</taxon>
        <taxon>Pontixanthobacter</taxon>
    </lineage>
</organism>
<dbReference type="OrthoDB" id="9984939at2"/>
<dbReference type="RefSeq" id="WP_160730034.1">
    <property type="nucleotide sequence ID" value="NZ_WTYP01000001.1"/>
</dbReference>
<name>A0A6I4V4F3_9SPHN</name>
<reference evidence="1 2" key="1">
    <citation type="submission" date="2019-12" db="EMBL/GenBank/DDBJ databases">
        <title>Genomic-based taxomic classification of the family Erythrobacteraceae.</title>
        <authorList>
            <person name="Xu L."/>
        </authorList>
    </citation>
    <scope>NUCLEOTIDE SEQUENCE [LARGE SCALE GENOMIC DNA]</scope>
    <source>
        <strain evidence="1 2">SW-109</strain>
    </source>
</reference>
<dbReference type="AlphaFoldDB" id="A0A6I4V4F3"/>
<sequence length="47" mass="4771">MTCLSGEFSGAGIYGPGTNLVECGADMLRLLGHKMPPAGDGLETAEC</sequence>
<comment type="caution">
    <text evidence="1">The sequence shown here is derived from an EMBL/GenBank/DDBJ whole genome shotgun (WGS) entry which is preliminary data.</text>
</comment>
<gene>
    <name evidence="1" type="ORF">GRI43_05490</name>
</gene>
<dbReference type="Proteomes" id="UP000471435">
    <property type="component" value="Unassembled WGS sequence"/>
</dbReference>
<proteinExistence type="predicted"/>